<evidence type="ECO:0000259" key="5">
    <source>
        <dbReference type="PROSITE" id="PS50931"/>
    </source>
</evidence>
<reference evidence="6 7" key="1">
    <citation type="submission" date="2019-09" db="EMBL/GenBank/DDBJ databases">
        <title>Whole genome sequence of Vibrio fortis.</title>
        <authorList>
            <person name="Das S.K."/>
        </authorList>
    </citation>
    <scope>NUCLEOTIDE SEQUENCE [LARGE SCALE GENOMIC DNA]</scope>
    <source>
        <strain evidence="6 7">AN60</strain>
    </source>
</reference>
<dbReference type="Gene3D" id="1.10.10.10">
    <property type="entry name" value="Winged helix-like DNA-binding domain superfamily/Winged helix DNA-binding domain"/>
    <property type="match status" value="1"/>
</dbReference>
<dbReference type="GO" id="GO:0003677">
    <property type="term" value="F:DNA binding"/>
    <property type="evidence" value="ECO:0007669"/>
    <property type="project" value="UniProtKB-KW"/>
</dbReference>
<dbReference type="PRINTS" id="PR00039">
    <property type="entry name" value="HTHLYSR"/>
</dbReference>
<dbReference type="SUPFAM" id="SSF46785">
    <property type="entry name" value="Winged helix' DNA-binding domain"/>
    <property type="match status" value="1"/>
</dbReference>
<dbReference type="Pfam" id="PF03466">
    <property type="entry name" value="LysR_substrate"/>
    <property type="match status" value="1"/>
</dbReference>
<dbReference type="InterPro" id="IPR005119">
    <property type="entry name" value="LysR_subst-bd"/>
</dbReference>
<dbReference type="Proteomes" id="UP000326789">
    <property type="component" value="Unassembled WGS sequence"/>
</dbReference>
<dbReference type="FunFam" id="1.10.10.10:FF:000001">
    <property type="entry name" value="LysR family transcriptional regulator"/>
    <property type="match status" value="1"/>
</dbReference>
<dbReference type="InterPro" id="IPR058163">
    <property type="entry name" value="LysR-type_TF_proteobact-type"/>
</dbReference>
<comment type="similarity">
    <text evidence="1">Belongs to the LysR transcriptional regulatory family.</text>
</comment>
<feature type="domain" description="HTH lysR-type" evidence="5">
    <location>
        <begin position="1"/>
        <end position="59"/>
    </location>
</feature>
<evidence type="ECO:0000256" key="4">
    <source>
        <dbReference type="ARBA" id="ARBA00023163"/>
    </source>
</evidence>
<gene>
    <name evidence="6" type="ORF">F2P58_10230</name>
</gene>
<keyword evidence="2" id="KW-0805">Transcription regulation</keyword>
<accession>A0A5N3R5E9</accession>
<comment type="caution">
    <text evidence="6">The sequence shown here is derived from an EMBL/GenBank/DDBJ whole genome shotgun (WGS) entry which is preliminary data.</text>
</comment>
<dbReference type="EMBL" id="VWSE01000004">
    <property type="protein sequence ID" value="KAB0289430.1"/>
    <property type="molecule type" value="Genomic_DNA"/>
</dbReference>
<evidence type="ECO:0000313" key="7">
    <source>
        <dbReference type="Proteomes" id="UP000326789"/>
    </source>
</evidence>
<dbReference type="Gene3D" id="3.40.190.290">
    <property type="match status" value="1"/>
</dbReference>
<dbReference type="RefSeq" id="WP_150869697.1">
    <property type="nucleotide sequence ID" value="NZ_VWSE01000004.1"/>
</dbReference>
<evidence type="ECO:0000256" key="1">
    <source>
        <dbReference type="ARBA" id="ARBA00009437"/>
    </source>
</evidence>
<dbReference type="AlphaFoldDB" id="A0A5N3R5E9"/>
<dbReference type="PANTHER" id="PTHR30537">
    <property type="entry name" value="HTH-TYPE TRANSCRIPTIONAL REGULATOR"/>
    <property type="match status" value="1"/>
</dbReference>
<name>A0A5N3R5E9_9VIBR</name>
<protein>
    <submittedName>
        <fullName evidence="6">LysR family transcriptional regulator</fullName>
    </submittedName>
</protein>
<sequence>MDKIDCIKAFVVTARLNSFTLASEELDTTQSAVSKKVAWLENNLKLTLFQRNSRKISLTPAGRDYQQYCLRLLDEMSSFEAKLTREAQSVEGEIKISAPSAFSNQVLTHALKAFMVQHPKIRINLFVSDSFVNLNDHTIDLAIRASQLSDSNLKAKLLFKNHVHYYASPDYVERLGLPETPADLINHQCLTYSLMKPSSDWSFKDSKGTETKVRVNESFSTDSPETLLNMSRLGLGICALPSWMGKEWVQQDQLIEVLQPWSHQKLPMYLLYHPSDYLPVRLRALIDFLADYFAEYAID</sequence>
<dbReference type="InterPro" id="IPR036388">
    <property type="entry name" value="WH-like_DNA-bd_sf"/>
</dbReference>
<evidence type="ECO:0000313" key="6">
    <source>
        <dbReference type="EMBL" id="KAB0289430.1"/>
    </source>
</evidence>
<evidence type="ECO:0000256" key="3">
    <source>
        <dbReference type="ARBA" id="ARBA00023125"/>
    </source>
</evidence>
<dbReference type="Pfam" id="PF00126">
    <property type="entry name" value="HTH_1"/>
    <property type="match status" value="1"/>
</dbReference>
<keyword evidence="4" id="KW-0804">Transcription</keyword>
<dbReference type="InterPro" id="IPR036390">
    <property type="entry name" value="WH_DNA-bd_sf"/>
</dbReference>
<keyword evidence="3" id="KW-0238">DNA-binding</keyword>
<dbReference type="CDD" id="cd08422">
    <property type="entry name" value="PBP2_CrgA_like"/>
    <property type="match status" value="1"/>
</dbReference>
<dbReference type="SUPFAM" id="SSF53850">
    <property type="entry name" value="Periplasmic binding protein-like II"/>
    <property type="match status" value="1"/>
</dbReference>
<dbReference type="InterPro" id="IPR000847">
    <property type="entry name" value="LysR_HTH_N"/>
</dbReference>
<dbReference type="GO" id="GO:0003700">
    <property type="term" value="F:DNA-binding transcription factor activity"/>
    <property type="evidence" value="ECO:0007669"/>
    <property type="project" value="InterPro"/>
</dbReference>
<evidence type="ECO:0000256" key="2">
    <source>
        <dbReference type="ARBA" id="ARBA00023015"/>
    </source>
</evidence>
<dbReference type="PANTHER" id="PTHR30537:SF5">
    <property type="entry name" value="HTH-TYPE TRANSCRIPTIONAL ACTIVATOR TTDR-RELATED"/>
    <property type="match status" value="1"/>
</dbReference>
<organism evidence="6 7">
    <name type="scientific">Vibrio fortis</name>
    <dbReference type="NCBI Taxonomy" id="212667"/>
    <lineage>
        <taxon>Bacteria</taxon>
        <taxon>Pseudomonadati</taxon>
        <taxon>Pseudomonadota</taxon>
        <taxon>Gammaproteobacteria</taxon>
        <taxon>Vibrionales</taxon>
        <taxon>Vibrionaceae</taxon>
        <taxon>Vibrio</taxon>
    </lineage>
</organism>
<dbReference type="PROSITE" id="PS50931">
    <property type="entry name" value="HTH_LYSR"/>
    <property type="match status" value="1"/>
</dbReference>
<proteinExistence type="inferred from homology"/>